<dbReference type="Gene3D" id="3.30.479.30">
    <property type="entry name" value="Band 7 domain"/>
    <property type="match status" value="1"/>
</dbReference>
<evidence type="ECO:0000256" key="6">
    <source>
        <dbReference type="PIRNR" id="PIRNR005651"/>
    </source>
</evidence>
<keyword evidence="8" id="KW-0378">Hydrolase</keyword>
<keyword evidence="4" id="KW-1133">Transmembrane helix</keyword>
<dbReference type="InterPro" id="IPR001107">
    <property type="entry name" value="Band_7"/>
</dbReference>
<dbReference type="GO" id="GO:0008233">
    <property type="term" value="F:peptidase activity"/>
    <property type="evidence" value="ECO:0007669"/>
    <property type="project" value="UniProtKB-KW"/>
</dbReference>
<keyword evidence="5" id="KW-0472">Membrane</keyword>
<dbReference type="Pfam" id="PF01145">
    <property type="entry name" value="Band_7"/>
    <property type="match status" value="1"/>
</dbReference>
<feature type="domain" description="Band 7" evidence="7">
    <location>
        <begin position="22"/>
        <end position="184"/>
    </location>
</feature>
<dbReference type="PANTHER" id="PTHR42911">
    <property type="entry name" value="MODULATOR OF FTSH PROTEASE HFLC"/>
    <property type="match status" value="1"/>
</dbReference>
<reference evidence="8 9" key="1">
    <citation type="submission" date="2018-11" db="EMBL/GenBank/DDBJ databases">
        <title>Genomic Encyclopedia of Type Strains, Phase IV (KMG-IV): sequencing the most valuable type-strain genomes for metagenomic binning, comparative biology and taxonomic classification.</title>
        <authorList>
            <person name="Goeker M."/>
        </authorList>
    </citation>
    <scope>NUCLEOTIDE SEQUENCE [LARGE SCALE GENOMIC DNA]</scope>
    <source>
        <strain evidence="8 9">DSM 5900</strain>
    </source>
</reference>
<dbReference type="InterPro" id="IPR036013">
    <property type="entry name" value="Band_7/SPFH_dom_sf"/>
</dbReference>
<comment type="similarity">
    <text evidence="2 6">Belongs to the band 7/mec-2 family. HflC subfamily.</text>
</comment>
<evidence type="ECO:0000256" key="5">
    <source>
        <dbReference type="ARBA" id="ARBA00023136"/>
    </source>
</evidence>
<dbReference type="SMART" id="SM00244">
    <property type="entry name" value="PHB"/>
    <property type="match status" value="1"/>
</dbReference>
<evidence type="ECO:0000256" key="2">
    <source>
        <dbReference type="ARBA" id="ARBA00007862"/>
    </source>
</evidence>
<evidence type="ECO:0000256" key="3">
    <source>
        <dbReference type="ARBA" id="ARBA00022692"/>
    </source>
</evidence>
<organism evidence="8 9">
    <name type="scientific">Stella humosa</name>
    <dbReference type="NCBI Taxonomy" id="94"/>
    <lineage>
        <taxon>Bacteria</taxon>
        <taxon>Pseudomonadati</taxon>
        <taxon>Pseudomonadota</taxon>
        <taxon>Alphaproteobacteria</taxon>
        <taxon>Rhodospirillales</taxon>
        <taxon>Stellaceae</taxon>
        <taxon>Stella</taxon>
    </lineage>
</organism>
<dbReference type="Proteomes" id="UP000278222">
    <property type="component" value="Unassembled WGS sequence"/>
</dbReference>
<sequence>MNRKFLMGLGVVVVAAIILATSSLFIVNQAEQAIVLQFGEPKRVIRDPGLKVKIPFIQNTVFYDKRLLDFAPASEEVIASDQKRLVIDAYARYRIVDPLRFYQTIGAEALAQTRLGATISGSLRRVIGNVTLAQVLSDERSRIMEEIRLDVNKAAANFGLDVIDVRLRRADLPEENSQAIFARMQSEREREAREFRAQGAELGQRIRSRAERERTVIIAEAQKQSQILRGEGEGDSVKIYADAFGQDPAFFSFYRSMQAYREALGAGDTTMVLSPDSDFFRYFANRGGVAPAAPALPVPARPAQ</sequence>
<comment type="caution">
    <text evidence="8">The sequence shown here is derived from an EMBL/GenBank/DDBJ whole genome shotgun (WGS) entry which is preliminary data.</text>
</comment>
<dbReference type="RefSeq" id="WP_123694801.1">
    <property type="nucleotide sequence ID" value="NZ_AP019700.1"/>
</dbReference>
<dbReference type="PRINTS" id="PR00721">
    <property type="entry name" value="STOMATIN"/>
</dbReference>
<dbReference type="GO" id="GO:0006508">
    <property type="term" value="P:proteolysis"/>
    <property type="evidence" value="ECO:0007669"/>
    <property type="project" value="UniProtKB-KW"/>
</dbReference>
<evidence type="ECO:0000256" key="4">
    <source>
        <dbReference type="ARBA" id="ARBA00022989"/>
    </source>
</evidence>
<dbReference type="InterPro" id="IPR010200">
    <property type="entry name" value="HflC"/>
</dbReference>
<dbReference type="PANTHER" id="PTHR42911:SF1">
    <property type="entry name" value="MODULATOR OF FTSH PROTEASE HFLC"/>
    <property type="match status" value="1"/>
</dbReference>
<dbReference type="PIRSF" id="PIRSF005651">
    <property type="entry name" value="HflC"/>
    <property type="match status" value="1"/>
</dbReference>
<dbReference type="SUPFAM" id="SSF117892">
    <property type="entry name" value="Band 7/SPFH domain"/>
    <property type="match status" value="1"/>
</dbReference>
<dbReference type="OrthoDB" id="9812991at2"/>
<evidence type="ECO:0000259" key="7">
    <source>
        <dbReference type="SMART" id="SM00244"/>
    </source>
</evidence>
<comment type="function">
    <text evidence="6">HflC and HflK could regulate a protease.</text>
</comment>
<proteinExistence type="inferred from homology"/>
<comment type="subcellular location">
    <subcellularLocation>
        <location evidence="1">Membrane</location>
        <topology evidence="1">Single-pass membrane protein</topology>
    </subcellularLocation>
</comment>
<evidence type="ECO:0000256" key="1">
    <source>
        <dbReference type="ARBA" id="ARBA00004167"/>
    </source>
</evidence>
<keyword evidence="3" id="KW-0812">Transmembrane</keyword>
<evidence type="ECO:0000313" key="9">
    <source>
        <dbReference type="Proteomes" id="UP000278222"/>
    </source>
</evidence>
<dbReference type="GO" id="GO:0016020">
    <property type="term" value="C:membrane"/>
    <property type="evidence" value="ECO:0007669"/>
    <property type="project" value="UniProtKB-SubCell"/>
</dbReference>
<name>A0A3N1KHV3_9PROT</name>
<accession>A0A3N1KHV3</accession>
<dbReference type="AlphaFoldDB" id="A0A3N1KHV3"/>
<dbReference type="CDD" id="cd03405">
    <property type="entry name" value="SPFH_HflC"/>
    <property type="match status" value="1"/>
</dbReference>
<keyword evidence="9" id="KW-1185">Reference proteome</keyword>
<evidence type="ECO:0000313" key="8">
    <source>
        <dbReference type="EMBL" id="ROP81153.1"/>
    </source>
</evidence>
<gene>
    <name evidence="8" type="ORF">EDC65_5008</name>
</gene>
<dbReference type="NCBIfam" id="TIGR01932">
    <property type="entry name" value="hflC"/>
    <property type="match status" value="1"/>
</dbReference>
<dbReference type="InterPro" id="IPR001972">
    <property type="entry name" value="Stomatin_HflK_fam"/>
</dbReference>
<dbReference type="EMBL" id="RJKX01000018">
    <property type="protein sequence ID" value="ROP81153.1"/>
    <property type="molecule type" value="Genomic_DNA"/>
</dbReference>
<keyword evidence="8" id="KW-0645">Protease</keyword>
<protein>
    <recommendedName>
        <fullName evidence="6">Protein HflC</fullName>
    </recommendedName>
</protein>